<dbReference type="Proteomes" id="UP000043764">
    <property type="component" value="Unassembled WGS sequence"/>
</dbReference>
<name>A0A0H5D582_9RHOB</name>
<evidence type="ECO:0000256" key="1">
    <source>
        <dbReference type="SAM" id="SignalP"/>
    </source>
</evidence>
<evidence type="ECO:0000313" key="2">
    <source>
        <dbReference type="EMBL" id="CRL12367.1"/>
    </source>
</evidence>
<dbReference type="EMBL" id="CVRL01000039">
    <property type="protein sequence ID" value="CRL12367.1"/>
    <property type="molecule type" value="Genomic_DNA"/>
</dbReference>
<sequence>MPFRPSRFTRRCRPVLAALLWPGAVLAQSVQPASVPCHQSPVAGAQNIWFPVEDGIRLYANGNVRFIWLDTEEPVCCSSHLMVAMPDPDMPGQICTVFSMPGGEGFRGIDLQGAEATYDPAHGLLVGTAVNIWQGDGAGLAFLMVLINQGQGTIEARLVDP</sequence>
<evidence type="ECO:0008006" key="4">
    <source>
        <dbReference type="Google" id="ProtNLM"/>
    </source>
</evidence>
<keyword evidence="1" id="KW-0732">Signal</keyword>
<accession>A0A0H5D582</accession>
<evidence type="ECO:0000313" key="3">
    <source>
        <dbReference type="Proteomes" id="UP000043764"/>
    </source>
</evidence>
<dbReference type="RefSeq" id="WP_131724110.1">
    <property type="nucleotide sequence ID" value="NZ_CVRL01000039.1"/>
</dbReference>
<feature type="signal peptide" evidence="1">
    <location>
        <begin position="1"/>
        <end position="27"/>
    </location>
</feature>
<keyword evidence="3" id="KW-1185">Reference proteome</keyword>
<gene>
    <name evidence="2" type="ORF">NIT7321_03241</name>
</gene>
<organism evidence="2 3">
    <name type="scientific">Phaeobacter italicus</name>
    <dbReference type="NCBI Taxonomy" id="481446"/>
    <lineage>
        <taxon>Bacteria</taxon>
        <taxon>Pseudomonadati</taxon>
        <taxon>Pseudomonadota</taxon>
        <taxon>Alphaproteobacteria</taxon>
        <taxon>Rhodobacterales</taxon>
        <taxon>Roseobacteraceae</taxon>
        <taxon>Phaeobacter</taxon>
    </lineage>
</organism>
<reference evidence="3" key="1">
    <citation type="submission" date="2015-05" db="EMBL/GenBank/DDBJ databases">
        <authorList>
            <person name="Rodrigo-Torres Lidia"/>
            <person name="Arahal R.David."/>
        </authorList>
    </citation>
    <scope>NUCLEOTIDE SEQUENCE [LARGE SCALE GENOMIC DNA]</scope>
    <source>
        <strain evidence="3">CECT 7321</strain>
    </source>
</reference>
<dbReference type="STRING" id="481446.NIT7645_01955"/>
<proteinExistence type="predicted"/>
<feature type="chain" id="PRO_5005217315" description="Secreted protein" evidence="1">
    <location>
        <begin position="28"/>
        <end position="161"/>
    </location>
</feature>
<dbReference type="AlphaFoldDB" id="A0A0H5D582"/>
<protein>
    <recommendedName>
        <fullName evidence="4">Secreted protein</fullName>
    </recommendedName>
</protein>